<comment type="caution">
    <text evidence="1">The sequence shown here is derived from an EMBL/GenBank/DDBJ whole genome shotgun (WGS) entry which is preliminary data.</text>
</comment>
<reference evidence="1 2" key="1">
    <citation type="journal article" date="2018" name="Front. Microbiol.">
        <title>An Investigation of an Acute Gastroenteritis Outbreak: Cronobacter sakazakii, a Potential Cause of Food-Borne Illness.</title>
        <authorList>
            <person name="Yong W."/>
            <person name="Guo B."/>
            <person name="Shi X."/>
            <person name="Cheng T."/>
            <person name="Chen M."/>
            <person name="Jiang X."/>
            <person name="Ye Y."/>
            <person name="Wang J."/>
            <person name="Xie G."/>
            <person name="Ding J."/>
        </authorList>
    </citation>
    <scope>NUCLEOTIDE SEQUENCE [LARGE SCALE GENOMIC DNA]</scope>
    <source>
        <strain evidence="1 2">S1</strain>
    </source>
</reference>
<dbReference type="AlphaFoldDB" id="A0A423XPR2"/>
<evidence type="ECO:0000313" key="2">
    <source>
        <dbReference type="Proteomes" id="UP000285793"/>
    </source>
</evidence>
<protein>
    <submittedName>
        <fullName evidence="1">Phage tail protein</fullName>
    </submittedName>
</protein>
<feature type="non-terminal residue" evidence="1">
    <location>
        <position position="29"/>
    </location>
</feature>
<name>A0A423XPR2_9ENTR</name>
<organism evidence="1 2">
    <name type="scientific">Cronobacter malonaticus</name>
    <dbReference type="NCBI Taxonomy" id="413503"/>
    <lineage>
        <taxon>Bacteria</taxon>
        <taxon>Pseudomonadati</taxon>
        <taxon>Pseudomonadota</taxon>
        <taxon>Gammaproteobacteria</taxon>
        <taxon>Enterobacterales</taxon>
        <taxon>Enterobacteriaceae</taxon>
        <taxon>Cronobacter</taxon>
    </lineage>
</organism>
<evidence type="ECO:0000313" key="1">
    <source>
        <dbReference type="EMBL" id="ROW51058.1"/>
    </source>
</evidence>
<sequence>MANCPTSNERLFGGAIVLEVADGCPDTVP</sequence>
<dbReference type="Proteomes" id="UP000285793">
    <property type="component" value="Unassembled WGS sequence"/>
</dbReference>
<gene>
    <name evidence="1" type="ORF">C3E80_21935</name>
</gene>
<proteinExistence type="predicted"/>
<accession>A0A423XPR2</accession>
<dbReference type="EMBL" id="PQJL01000197">
    <property type="protein sequence ID" value="ROW51058.1"/>
    <property type="molecule type" value="Genomic_DNA"/>
</dbReference>